<organism evidence="8 9">
    <name type="scientific">Pelistega suis</name>
    <dbReference type="NCBI Taxonomy" id="1631957"/>
    <lineage>
        <taxon>Bacteria</taxon>
        <taxon>Pseudomonadati</taxon>
        <taxon>Pseudomonadota</taxon>
        <taxon>Betaproteobacteria</taxon>
        <taxon>Burkholderiales</taxon>
        <taxon>Alcaligenaceae</taxon>
        <taxon>Pelistega</taxon>
    </lineage>
</organism>
<dbReference type="RefSeq" id="WP_171680710.1">
    <property type="nucleotide sequence ID" value="NZ_JABGBN010000005.1"/>
</dbReference>
<evidence type="ECO:0000256" key="1">
    <source>
        <dbReference type="ARBA" id="ARBA00022490"/>
    </source>
</evidence>
<dbReference type="EMBL" id="JABGBN010000005">
    <property type="protein sequence ID" value="NOL52015.1"/>
    <property type="molecule type" value="Genomic_DNA"/>
</dbReference>
<name>A0A849P8B3_9BURK</name>
<feature type="domain" description="NADPH-dependent 7-cyano-7-deazaguanine reductase N-terminal" evidence="7">
    <location>
        <begin position="18"/>
        <end position="125"/>
    </location>
</feature>
<feature type="active site" description="Thioimide intermediate" evidence="5">
    <location>
        <position position="188"/>
    </location>
</feature>
<dbReference type="Proteomes" id="UP000537862">
    <property type="component" value="Unassembled WGS sequence"/>
</dbReference>
<comment type="similarity">
    <text evidence="5">Belongs to the GTP cyclohydrolase I family. QueF type 2 subfamily.</text>
</comment>
<protein>
    <recommendedName>
        <fullName evidence="5">NADPH-dependent 7-cyano-7-deazaguanine reductase</fullName>
        <ecNumber evidence="5">1.7.1.13</ecNumber>
    </recommendedName>
    <alternativeName>
        <fullName evidence="5">7-cyano-7-carbaguanine reductase</fullName>
    </alternativeName>
    <alternativeName>
        <fullName evidence="5">NADPH-dependent nitrile oxidoreductase</fullName>
    </alternativeName>
    <alternativeName>
        <fullName evidence="5">PreQ(0) reductase</fullName>
    </alternativeName>
</protein>
<feature type="compositionally biased region" description="Polar residues" evidence="6">
    <location>
        <begin position="268"/>
        <end position="288"/>
    </location>
</feature>
<feature type="region of interest" description="Disordered" evidence="6">
    <location>
        <begin position="258"/>
        <end position="288"/>
    </location>
</feature>
<dbReference type="NCBIfam" id="TIGR03138">
    <property type="entry name" value="QueF"/>
    <property type="match status" value="1"/>
</dbReference>
<dbReference type="InterPro" id="IPR043133">
    <property type="entry name" value="GTP-CH-I_C/QueF"/>
</dbReference>
<feature type="active site" description="Proton donor" evidence="5">
    <location>
        <position position="195"/>
    </location>
</feature>
<evidence type="ECO:0000256" key="6">
    <source>
        <dbReference type="SAM" id="MobiDB-lite"/>
    </source>
</evidence>
<feature type="binding site" evidence="5">
    <location>
        <begin position="86"/>
        <end position="87"/>
    </location>
    <ligand>
        <name>NADPH</name>
        <dbReference type="ChEBI" id="CHEBI:57783"/>
    </ligand>
</feature>
<feature type="binding site" evidence="5">
    <location>
        <begin position="227"/>
        <end position="228"/>
    </location>
    <ligand>
        <name>substrate</name>
    </ligand>
</feature>
<dbReference type="AlphaFoldDB" id="A0A849P8B3"/>
<keyword evidence="4 5" id="KW-0560">Oxidoreductase</keyword>
<evidence type="ECO:0000256" key="5">
    <source>
        <dbReference type="HAMAP-Rule" id="MF_00817"/>
    </source>
</evidence>
<evidence type="ECO:0000256" key="3">
    <source>
        <dbReference type="ARBA" id="ARBA00022857"/>
    </source>
</evidence>
<dbReference type="EC" id="1.7.1.13" evidence="5"/>
<dbReference type="Pfam" id="PF14819">
    <property type="entry name" value="QueF_N"/>
    <property type="match status" value="1"/>
</dbReference>
<gene>
    <name evidence="5 8" type="primary">queF</name>
    <name evidence="8" type="ORF">HKX39_07550</name>
</gene>
<feature type="binding site" evidence="5">
    <location>
        <begin position="84"/>
        <end position="86"/>
    </location>
    <ligand>
        <name>substrate</name>
    </ligand>
</feature>
<dbReference type="HAMAP" id="MF_00817">
    <property type="entry name" value="QueF_type2"/>
    <property type="match status" value="1"/>
</dbReference>
<keyword evidence="9" id="KW-1185">Reference proteome</keyword>
<evidence type="ECO:0000256" key="4">
    <source>
        <dbReference type="ARBA" id="ARBA00023002"/>
    </source>
</evidence>
<dbReference type="InterPro" id="IPR016428">
    <property type="entry name" value="QueF_type2"/>
</dbReference>
<dbReference type="Gene3D" id="3.30.1130.10">
    <property type="match status" value="2"/>
</dbReference>
<dbReference type="GO" id="GO:0033739">
    <property type="term" value="F:preQ1 synthase activity"/>
    <property type="evidence" value="ECO:0007669"/>
    <property type="project" value="UniProtKB-UniRule"/>
</dbReference>
<evidence type="ECO:0000256" key="2">
    <source>
        <dbReference type="ARBA" id="ARBA00022785"/>
    </source>
</evidence>
<proteinExistence type="inferred from homology"/>
<dbReference type="UniPathway" id="UPA00392"/>
<dbReference type="PANTHER" id="PTHR34354">
    <property type="entry name" value="NADPH-DEPENDENT 7-CYANO-7-DEAZAGUANINE REDUCTASE"/>
    <property type="match status" value="1"/>
</dbReference>
<comment type="pathway">
    <text evidence="5">tRNA modification; tRNA-queuosine biosynthesis.</text>
</comment>
<evidence type="ECO:0000313" key="9">
    <source>
        <dbReference type="Proteomes" id="UP000537862"/>
    </source>
</evidence>
<sequence length="288" mass="32410">MKFEQQLGHAPLGKSSEYPEKYDPSLLFPIARQIGRDYLSIQPHPTWVGEDIWRAFEVSWLNQKGKPQIAILTFTIPASSSHIIESKSFKLYLNSFNQEKMEWAELHHRLETDLSHAAGAQISIQREEAATPLAPTTSSPSLPTLNAISIDNLDVECSVYEPTASILKADSSRIVKETLISELLKSNCPVTSQPDWGTVVISYEGPAIDHAALLQYIVSFRGHNGFHEQCVEQIYCDILQQCKPHSLEVHARYTRRGGLDINPRRASPNFTPDSANADYSQRIRTPRQ</sequence>
<comment type="function">
    <text evidence="5">Catalyzes the NADPH-dependent reduction of 7-cyano-7-deazaguanine (preQ0) to 7-aminomethyl-7-deazaguanine (preQ1).</text>
</comment>
<dbReference type="InterPro" id="IPR029139">
    <property type="entry name" value="QueF_N"/>
</dbReference>
<comment type="subunit">
    <text evidence="5">Homodimer.</text>
</comment>
<reference evidence="8 9" key="1">
    <citation type="submission" date="2020-05" db="EMBL/GenBank/DDBJ databases">
        <authorList>
            <person name="Niu N."/>
        </authorList>
    </citation>
    <scope>NUCLEOTIDE SEQUENCE [LARGE SCALE GENOMIC DNA]</scope>
    <source>
        <strain evidence="8 9">3340-03</strain>
    </source>
</reference>
<comment type="catalytic activity">
    <reaction evidence="5">
        <text>7-aminomethyl-7-carbaguanine + 2 NADP(+) = 7-cyano-7-carbaguanine + 2 NADPH + 3 H(+)</text>
        <dbReference type="Rhea" id="RHEA:13409"/>
        <dbReference type="ChEBI" id="CHEBI:15378"/>
        <dbReference type="ChEBI" id="CHEBI:45075"/>
        <dbReference type="ChEBI" id="CHEBI:57783"/>
        <dbReference type="ChEBI" id="CHEBI:58349"/>
        <dbReference type="ChEBI" id="CHEBI:58703"/>
        <dbReference type="EC" id="1.7.1.13"/>
    </reaction>
</comment>
<dbReference type="PANTHER" id="PTHR34354:SF1">
    <property type="entry name" value="NADPH-DEPENDENT 7-CYANO-7-DEAZAGUANINE REDUCTASE"/>
    <property type="match status" value="1"/>
</dbReference>
<feature type="binding site" evidence="5">
    <location>
        <begin position="256"/>
        <end position="257"/>
    </location>
    <ligand>
        <name>NADPH</name>
        <dbReference type="ChEBI" id="CHEBI:57783"/>
    </ligand>
</feature>
<dbReference type="GO" id="GO:0005737">
    <property type="term" value="C:cytoplasm"/>
    <property type="evidence" value="ECO:0007669"/>
    <property type="project" value="UniProtKB-SubCell"/>
</dbReference>
<dbReference type="InterPro" id="IPR050084">
    <property type="entry name" value="NADPH_dep_7-cyano-7-deazaG_red"/>
</dbReference>
<evidence type="ECO:0000313" key="8">
    <source>
        <dbReference type="EMBL" id="NOL52015.1"/>
    </source>
</evidence>
<comment type="caution">
    <text evidence="8">The sequence shown here is derived from an EMBL/GenBank/DDBJ whole genome shotgun (WGS) entry which is preliminary data.</text>
</comment>
<evidence type="ECO:0000259" key="7">
    <source>
        <dbReference type="Pfam" id="PF14819"/>
    </source>
</evidence>
<comment type="subcellular location">
    <subcellularLocation>
        <location evidence="5">Cytoplasm</location>
    </subcellularLocation>
</comment>
<dbReference type="InterPro" id="IPR029500">
    <property type="entry name" value="QueF"/>
</dbReference>
<dbReference type="SUPFAM" id="SSF55620">
    <property type="entry name" value="Tetrahydrobiopterin biosynthesis enzymes-like"/>
    <property type="match status" value="1"/>
</dbReference>
<dbReference type="GO" id="GO:0008616">
    <property type="term" value="P:tRNA queuosine(34) biosynthetic process"/>
    <property type="evidence" value="ECO:0007669"/>
    <property type="project" value="UniProtKB-UniRule"/>
</dbReference>
<keyword evidence="1 5" id="KW-0963">Cytoplasm</keyword>
<dbReference type="PIRSF" id="PIRSF004750">
    <property type="entry name" value="Nitrile_oxidored_YqcD_prd"/>
    <property type="match status" value="1"/>
</dbReference>
<dbReference type="Pfam" id="PF14489">
    <property type="entry name" value="QueF"/>
    <property type="match status" value="1"/>
</dbReference>
<keyword evidence="2 5" id="KW-0671">Queuosine biosynthesis</keyword>
<keyword evidence="3 5" id="KW-0521">NADP</keyword>
<accession>A0A849P8B3</accession>